<dbReference type="PANTHER" id="PTHR12203">
    <property type="entry name" value="KDEL LYS-ASP-GLU-LEU CONTAINING - RELATED"/>
    <property type="match status" value="1"/>
</dbReference>
<gene>
    <name evidence="2" type="ORF">FEM48_Zijuj07G0163900</name>
</gene>
<proteinExistence type="predicted"/>
<dbReference type="Pfam" id="PF05686">
    <property type="entry name" value="Glyco_transf_90"/>
    <property type="match status" value="1"/>
</dbReference>
<sequence length="91" mass="10591">MLIGEVEQAKQAFKDFNVGDQCTHRGIGKAGSKFIQENVKMKYAYDYLFHVLDEYAKQLKFKPSIKTSWSRRNINGGLFCKSGMLFKWDME</sequence>
<evidence type="ECO:0000259" key="1">
    <source>
        <dbReference type="Pfam" id="PF05686"/>
    </source>
</evidence>
<feature type="domain" description="Glycosyl transferase CAP10" evidence="1">
    <location>
        <begin position="23"/>
        <end position="68"/>
    </location>
</feature>
<dbReference type="AlphaFoldDB" id="A0A978V5P3"/>
<protein>
    <recommendedName>
        <fullName evidence="1">Glycosyl transferase CAP10 domain-containing protein</fullName>
    </recommendedName>
</protein>
<dbReference type="PANTHER" id="PTHR12203:SF80">
    <property type="entry name" value="GLYCOSYLTRANSFERASE"/>
    <property type="match status" value="1"/>
</dbReference>
<dbReference type="Proteomes" id="UP000813462">
    <property type="component" value="Unassembled WGS sequence"/>
</dbReference>
<reference evidence="2" key="1">
    <citation type="journal article" date="2021" name="Front. Plant Sci.">
        <title>Chromosome-Scale Genome Assembly for Chinese Sour Jujube and Insights Into Its Genome Evolution and Domestication Signature.</title>
        <authorList>
            <person name="Shen L.-Y."/>
            <person name="Luo H."/>
            <person name="Wang X.-L."/>
            <person name="Wang X.-M."/>
            <person name="Qiu X.-J."/>
            <person name="Liu H."/>
            <person name="Zhou S.-S."/>
            <person name="Jia K.-H."/>
            <person name="Nie S."/>
            <person name="Bao Y.-T."/>
            <person name="Zhang R.-G."/>
            <person name="Yun Q.-Z."/>
            <person name="Chai Y.-H."/>
            <person name="Lu J.-Y."/>
            <person name="Li Y."/>
            <person name="Zhao S.-W."/>
            <person name="Mao J.-F."/>
            <person name="Jia S.-G."/>
            <person name="Mao Y.-M."/>
        </authorList>
    </citation>
    <scope>NUCLEOTIDE SEQUENCE</scope>
    <source>
        <strain evidence="2">AT0</strain>
        <tissue evidence="2">Leaf</tissue>
    </source>
</reference>
<organism evidence="2 3">
    <name type="scientific">Ziziphus jujuba var. spinosa</name>
    <dbReference type="NCBI Taxonomy" id="714518"/>
    <lineage>
        <taxon>Eukaryota</taxon>
        <taxon>Viridiplantae</taxon>
        <taxon>Streptophyta</taxon>
        <taxon>Embryophyta</taxon>
        <taxon>Tracheophyta</taxon>
        <taxon>Spermatophyta</taxon>
        <taxon>Magnoliopsida</taxon>
        <taxon>eudicotyledons</taxon>
        <taxon>Gunneridae</taxon>
        <taxon>Pentapetalae</taxon>
        <taxon>rosids</taxon>
        <taxon>fabids</taxon>
        <taxon>Rosales</taxon>
        <taxon>Rhamnaceae</taxon>
        <taxon>Paliureae</taxon>
        <taxon>Ziziphus</taxon>
    </lineage>
</organism>
<evidence type="ECO:0000313" key="2">
    <source>
        <dbReference type="EMBL" id="KAH7522676.1"/>
    </source>
</evidence>
<name>A0A978V5P3_ZIZJJ</name>
<comment type="caution">
    <text evidence="2">The sequence shown here is derived from an EMBL/GenBank/DDBJ whole genome shotgun (WGS) entry which is preliminary data.</text>
</comment>
<evidence type="ECO:0000313" key="3">
    <source>
        <dbReference type="Proteomes" id="UP000813462"/>
    </source>
</evidence>
<dbReference type="InterPro" id="IPR051091">
    <property type="entry name" value="O-Glucosyltr/Glycosyltrsf_90"/>
</dbReference>
<dbReference type="EMBL" id="JAEACU010000007">
    <property type="protein sequence ID" value="KAH7522676.1"/>
    <property type="molecule type" value="Genomic_DNA"/>
</dbReference>
<accession>A0A978V5P3</accession>
<dbReference type="InterPro" id="IPR006598">
    <property type="entry name" value="CAP10"/>
</dbReference>